<accession>A0A364Y3J8</accession>
<feature type="transmembrane region" description="Helical" evidence="6">
    <location>
        <begin position="500"/>
        <end position="523"/>
    </location>
</feature>
<evidence type="ECO:0000256" key="2">
    <source>
        <dbReference type="ARBA" id="ARBA00022475"/>
    </source>
</evidence>
<dbReference type="RefSeq" id="WP_112747389.1">
    <property type="nucleotide sequence ID" value="NZ_QMFY01000006.1"/>
</dbReference>
<feature type="transmembrane region" description="Helical" evidence="6">
    <location>
        <begin position="363"/>
        <end position="387"/>
    </location>
</feature>
<name>A0A364Y3J8_9BACT</name>
<dbReference type="PANTHER" id="PTHR30572:SF18">
    <property type="entry name" value="ABC-TYPE MACROLIDE FAMILY EXPORT SYSTEM PERMEASE COMPONENT 2"/>
    <property type="match status" value="1"/>
</dbReference>
<dbReference type="OrthoDB" id="5933722at2"/>
<feature type="domain" description="ABC3 transporter permease C-terminal" evidence="7">
    <location>
        <begin position="743"/>
        <end position="847"/>
    </location>
</feature>
<comment type="caution">
    <text evidence="9">The sequence shown here is derived from an EMBL/GenBank/DDBJ whole genome shotgun (WGS) entry which is preliminary data.</text>
</comment>
<evidence type="ECO:0000256" key="1">
    <source>
        <dbReference type="ARBA" id="ARBA00004651"/>
    </source>
</evidence>
<dbReference type="GO" id="GO:0005886">
    <property type="term" value="C:plasma membrane"/>
    <property type="evidence" value="ECO:0007669"/>
    <property type="project" value="UniProtKB-SubCell"/>
</dbReference>
<feature type="transmembrane region" description="Helical" evidence="6">
    <location>
        <begin position="96"/>
        <end position="117"/>
    </location>
</feature>
<gene>
    <name evidence="9" type="ORF">DQQ10_13415</name>
</gene>
<feature type="domain" description="MacB-like periplasmic core" evidence="8">
    <location>
        <begin position="510"/>
        <end position="678"/>
    </location>
</feature>
<evidence type="ECO:0000259" key="8">
    <source>
        <dbReference type="Pfam" id="PF12704"/>
    </source>
</evidence>
<feature type="transmembrane region" description="Helical" evidence="6">
    <location>
        <begin position="408"/>
        <end position="436"/>
    </location>
</feature>
<dbReference type="InterPro" id="IPR025857">
    <property type="entry name" value="MacB_PCD"/>
</dbReference>
<dbReference type="Pfam" id="PF02687">
    <property type="entry name" value="FtsX"/>
    <property type="match status" value="2"/>
</dbReference>
<evidence type="ECO:0000259" key="7">
    <source>
        <dbReference type="Pfam" id="PF02687"/>
    </source>
</evidence>
<dbReference type="GO" id="GO:0022857">
    <property type="term" value="F:transmembrane transporter activity"/>
    <property type="evidence" value="ECO:0007669"/>
    <property type="project" value="TreeGrafter"/>
</dbReference>
<keyword evidence="10" id="KW-1185">Reference proteome</keyword>
<feature type="transmembrane region" description="Helical" evidence="6">
    <location>
        <begin position="456"/>
        <end position="479"/>
    </location>
</feature>
<feature type="transmembrane region" description="Helical" evidence="6">
    <location>
        <begin position="784"/>
        <end position="806"/>
    </location>
</feature>
<evidence type="ECO:0000313" key="10">
    <source>
        <dbReference type="Proteomes" id="UP000251889"/>
    </source>
</evidence>
<evidence type="ECO:0008006" key="11">
    <source>
        <dbReference type="Google" id="ProtNLM"/>
    </source>
</evidence>
<dbReference type="AlphaFoldDB" id="A0A364Y3J8"/>
<keyword evidence="5 6" id="KW-0472">Membrane</keyword>
<evidence type="ECO:0000256" key="4">
    <source>
        <dbReference type="ARBA" id="ARBA00022989"/>
    </source>
</evidence>
<evidence type="ECO:0000313" key="9">
    <source>
        <dbReference type="EMBL" id="RAW00589.1"/>
    </source>
</evidence>
<feature type="domain" description="MacB-like periplasmic core" evidence="8">
    <location>
        <begin position="97"/>
        <end position="317"/>
    </location>
</feature>
<feature type="domain" description="ABC3 transporter permease C-terminal" evidence="7">
    <location>
        <begin position="367"/>
        <end position="483"/>
    </location>
</feature>
<keyword evidence="2" id="KW-1003">Cell membrane</keyword>
<dbReference type="Pfam" id="PF12704">
    <property type="entry name" value="MacB_PCD"/>
    <property type="match status" value="2"/>
</dbReference>
<protein>
    <recommendedName>
        <fullName evidence="11">ABC transporter permease</fullName>
    </recommendedName>
</protein>
<feature type="transmembrane region" description="Helical" evidence="6">
    <location>
        <begin position="743"/>
        <end position="764"/>
    </location>
</feature>
<feature type="transmembrane region" description="Helical" evidence="6">
    <location>
        <begin position="826"/>
        <end position="845"/>
    </location>
</feature>
<evidence type="ECO:0000256" key="5">
    <source>
        <dbReference type="ARBA" id="ARBA00023136"/>
    </source>
</evidence>
<dbReference type="Proteomes" id="UP000251889">
    <property type="component" value="Unassembled WGS sequence"/>
</dbReference>
<dbReference type="InterPro" id="IPR003838">
    <property type="entry name" value="ABC3_permease_C"/>
</dbReference>
<evidence type="ECO:0000256" key="3">
    <source>
        <dbReference type="ARBA" id="ARBA00022692"/>
    </source>
</evidence>
<dbReference type="NCBIfam" id="NF038404">
    <property type="entry name" value="perm_prefix_2"/>
    <property type="match status" value="1"/>
</dbReference>
<dbReference type="InterPro" id="IPR047699">
    <property type="entry name" value="Permease_put_prefix"/>
</dbReference>
<dbReference type="PANTHER" id="PTHR30572">
    <property type="entry name" value="MEMBRANE COMPONENT OF TRANSPORTER-RELATED"/>
    <property type="match status" value="1"/>
</dbReference>
<reference evidence="9 10" key="1">
    <citation type="submission" date="2018-06" db="EMBL/GenBank/DDBJ databases">
        <title>Chryseolinea flavus sp. nov., a member of the phylum Bacteroidetes isolated from soil.</title>
        <authorList>
            <person name="Li Y."/>
            <person name="Wang J."/>
        </authorList>
    </citation>
    <scope>NUCLEOTIDE SEQUENCE [LARGE SCALE GENOMIC DNA]</scope>
    <source>
        <strain evidence="9 10">SDU1-6</strain>
    </source>
</reference>
<organism evidence="9 10">
    <name type="scientific">Pseudochryseolinea flava</name>
    <dbReference type="NCBI Taxonomy" id="2059302"/>
    <lineage>
        <taxon>Bacteria</taxon>
        <taxon>Pseudomonadati</taxon>
        <taxon>Bacteroidota</taxon>
        <taxon>Cytophagia</taxon>
        <taxon>Cytophagales</taxon>
        <taxon>Fulvivirgaceae</taxon>
        <taxon>Pseudochryseolinea</taxon>
    </lineage>
</organism>
<keyword evidence="4 6" id="KW-1133">Transmembrane helix</keyword>
<dbReference type="EMBL" id="QMFY01000006">
    <property type="protein sequence ID" value="RAW00589.1"/>
    <property type="molecule type" value="Genomic_DNA"/>
</dbReference>
<keyword evidence="3 6" id="KW-0812">Transmembrane</keyword>
<dbReference type="InterPro" id="IPR050250">
    <property type="entry name" value="Macrolide_Exporter_MacB"/>
</dbReference>
<comment type="subcellular location">
    <subcellularLocation>
        <location evidence="1">Cell membrane</location>
        <topology evidence="1">Multi-pass membrane protein</topology>
    </subcellularLocation>
</comment>
<evidence type="ECO:0000256" key="6">
    <source>
        <dbReference type="SAM" id="Phobius"/>
    </source>
</evidence>
<proteinExistence type="predicted"/>
<sequence>MNRISKPPQWPLRVMRFFVKEQYIEELEGDLEEIFHDDIERYTIHRARWRYSWQVLKLLRPMLLKNFNPQSVTPLPMFRNYFKTSFRSLVKNPLTAFINVFGLAVAIGICLLVYTFMEYDKRIDQFHVNKDEIFLATFFADREGEMLQYGFAPRPLGDLMKEDFQQIKHVCRLEDRSVVIKYEENVFHESIRYVDPTFLQMFTFPLKWGVPSSLNDLNSIILSETMSVKYFGDENPVGREMTVIFNDQVKKAFVVAGVANAFPKSRDLEFNFLVNFKNIEIADPSYDLNDWSEFSNATLVQLHHASDVTSIETQMAKYKTLQNDAQPDWQVASFKFEPLTTMHARAANIRDAIFHDYNLEGRIGMPIIALFMIMLACFNYINIAIVSASKRLKEIGVRKVIGANRMRVIVQFLTENVVVTFFALVVGFILCAFIFLPWFVQFTGWELELQYLDKNIWIFLLVLLLVTGMVSGIYPVLYISKFEAVKIFKGSLRFGRKNPLTKIFLCIQMVLACITITAAVVFVQNNDFQNDRSWGYQQDNMLFVSVPDKTAYDKMNAAITPYKDVERITGSRHHVGKDNAIAVLKTEMNQHVEVTQFVVDENYFETLKIPVVEGRNFRKNSENDKRALVVNELFVKNMNLPKPLGVTFGLDSVQYEIVGVVKDFHANDFFRAIEPTIFRLADENEFRYLSLRVAEGSEKEMYQALQTHWMKLYPEIPFQGGYQEDVMGSYFNSVDKSEQFNGVIAAIAIMLASLGLYGLVRLNVSGRTREFSIRKTLGANIKNIAWVIVNQYVVLTMIALVIGAPVSYLFTKAYLDMLFAYPMPMGISGSLIGLLLLVFVLLAVVSTQIKKVLKANPVEGLKVD</sequence>